<name>A0A7Y3XAT2_9GAMM</name>
<comment type="caution">
    <text evidence="2">The sequence shown here is derived from an EMBL/GenBank/DDBJ whole genome shotgun (WGS) entry which is preliminary data.</text>
</comment>
<protein>
    <submittedName>
        <fullName evidence="2">Type II toxin-antitoxin system Phd/YefM family antitoxin</fullName>
    </submittedName>
</protein>
<organism evidence="2 3">
    <name type="scientific">Vreelandella azerica</name>
    <dbReference type="NCBI Taxonomy" id="2732867"/>
    <lineage>
        <taxon>Bacteria</taxon>
        <taxon>Pseudomonadati</taxon>
        <taxon>Pseudomonadota</taxon>
        <taxon>Gammaproteobacteria</taxon>
        <taxon>Oceanospirillales</taxon>
        <taxon>Halomonadaceae</taxon>
        <taxon>Vreelandella</taxon>
    </lineage>
</organism>
<dbReference type="RefSeq" id="WP_171702097.1">
    <property type="nucleotide sequence ID" value="NZ_JABFHI010000002.1"/>
</dbReference>
<evidence type="ECO:0000313" key="2">
    <source>
        <dbReference type="EMBL" id="NOG31664.1"/>
    </source>
</evidence>
<reference evidence="2 3" key="2">
    <citation type="submission" date="2020-06" db="EMBL/GenBank/DDBJ databases">
        <title>Halomonas songnenensis sp. nov., a moderately halophilic bacterium isolated from saline and alkaline soils.</title>
        <authorList>
            <person name="Jiang J."/>
            <person name="Pan Y."/>
        </authorList>
    </citation>
    <scope>NUCLEOTIDE SEQUENCE [LARGE SCALE GENOMIC DNA]</scope>
    <source>
        <strain evidence="2 3">TBZ9</strain>
    </source>
</reference>
<gene>
    <name evidence="2" type="ORF">HLB35_07550</name>
</gene>
<dbReference type="AlphaFoldDB" id="A0A7Y3XAT2"/>
<reference evidence="2 3" key="1">
    <citation type="submission" date="2020-05" db="EMBL/GenBank/DDBJ databases">
        <authorList>
            <person name="Ruan W."/>
            <person name="Jeon C.O."/>
            <person name="Chun B.H."/>
        </authorList>
    </citation>
    <scope>NUCLEOTIDE SEQUENCE [LARGE SCALE GENOMIC DNA]</scope>
    <source>
        <strain evidence="2 3">TBZ9</strain>
    </source>
</reference>
<evidence type="ECO:0000256" key="1">
    <source>
        <dbReference type="ARBA" id="ARBA00009981"/>
    </source>
</evidence>
<evidence type="ECO:0000313" key="3">
    <source>
        <dbReference type="Proteomes" id="UP000588806"/>
    </source>
</evidence>
<keyword evidence="3" id="KW-1185">Reference proteome</keyword>
<dbReference type="Proteomes" id="UP000588806">
    <property type="component" value="Unassembled WGS sequence"/>
</dbReference>
<comment type="similarity">
    <text evidence="1">Belongs to the phD/YefM antitoxin family.</text>
</comment>
<sequence>MQVNMHEAKSQLSKLGEKAWEGESVVIAKAGKPYLDLVPHHGAKVQRKPGRLKGQIKIADDFDTTPDDLLCAFEGDL</sequence>
<dbReference type="SUPFAM" id="SSF143120">
    <property type="entry name" value="YefM-like"/>
    <property type="match status" value="1"/>
</dbReference>
<dbReference type="InterPro" id="IPR036165">
    <property type="entry name" value="YefM-like_sf"/>
</dbReference>
<proteinExistence type="inferred from homology"/>
<dbReference type="EMBL" id="JABFHI010000002">
    <property type="protein sequence ID" value="NOG31664.1"/>
    <property type="molecule type" value="Genomic_DNA"/>
</dbReference>
<accession>A0A7Y3XAT2</accession>